<dbReference type="SUPFAM" id="SSF46785">
    <property type="entry name" value="Winged helix' DNA-binding domain"/>
    <property type="match status" value="1"/>
</dbReference>
<dbReference type="Pfam" id="PF12840">
    <property type="entry name" value="HTH_20"/>
    <property type="match status" value="1"/>
</dbReference>
<dbReference type="Proteomes" id="UP000184442">
    <property type="component" value="Unassembled WGS sequence"/>
</dbReference>
<keyword evidence="3" id="KW-1185">Reference proteome</keyword>
<dbReference type="InterPro" id="IPR001845">
    <property type="entry name" value="HTH_ArsR_DNA-bd_dom"/>
</dbReference>
<evidence type="ECO:0000259" key="1">
    <source>
        <dbReference type="SMART" id="SM00418"/>
    </source>
</evidence>
<dbReference type="InterPro" id="IPR011991">
    <property type="entry name" value="ArsR-like_HTH"/>
</dbReference>
<dbReference type="Gene3D" id="1.10.10.10">
    <property type="entry name" value="Winged helix-like DNA-binding domain superfamily/Winged helix DNA-binding domain"/>
    <property type="match status" value="1"/>
</dbReference>
<feature type="domain" description="HTH arsR-type" evidence="1">
    <location>
        <begin position="14"/>
        <end position="96"/>
    </location>
</feature>
<proteinExistence type="predicted"/>
<organism evidence="2 3">
    <name type="scientific">Lutispora thermophila DSM 19022</name>
    <dbReference type="NCBI Taxonomy" id="1122184"/>
    <lineage>
        <taxon>Bacteria</taxon>
        <taxon>Bacillati</taxon>
        <taxon>Bacillota</taxon>
        <taxon>Clostridia</taxon>
        <taxon>Lutisporales</taxon>
        <taxon>Lutisporaceae</taxon>
        <taxon>Lutispora</taxon>
    </lineage>
</organism>
<dbReference type="InterPro" id="IPR036390">
    <property type="entry name" value="WH_DNA-bd_sf"/>
</dbReference>
<dbReference type="AlphaFoldDB" id="A0A1M6FXI0"/>
<reference evidence="2 3" key="1">
    <citation type="submission" date="2016-11" db="EMBL/GenBank/DDBJ databases">
        <authorList>
            <person name="Jaros S."/>
            <person name="Januszkiewicz K."/>
            <person name="Wedrychowicz H."/>
        </authorList>
    </citation>
    <scope>NUCLEOTIDE SEQUENCE [LARGE SCALE GENOMIC DNA]</scope>
    <source>
        <strain evidence="2 3">DSM 19022</strain>
    </source>
</reference>
<gene>
    <name evidence="2" type="ORF">SAMN02745176_02150</name>
</gene>
<dbReference type="STRING" id="1122184.SAMN02745176_02150"/>
<dbReference type="CDD" id="cd00090">
    <property type="entry name" value="HTH_ARSR"/>
    <property type="match status" value="1"/>
</dbReference>
<sequence>MEKEKVLTSLEDIKVFTDPFRMKILFALDEEPLTVKQLADRLGEVPSKVHYHVKELERIGVLEIVDRKEKAGIVEKYYYPTAERFRVEKIVAKEDGWKDHIENLKETMFTNASEDFKKYISKRRDDDKEILNYGILYLTSEEVDELKKKLEELIERSCKRKNTEAYTYIIGLYKKYD</sequence>
<dbReference type="SMART" id="SM00418">
    <property type="entry name" value="HTH_ARSR"/>
    <property type="match status" value="1"/>
</dbReference>
<protein>
    <submittedName>
        <fullName evidence="2">Helix-turn-helix domain-containing protein</fullName>
    </submittedName>
</protein>
<dbReference type="OrthoDB" id="9788770at2"/>
<dbReference type="PANTHER" id="PTHR38600:SF2">
    <property type="entry name" value="SLL0088 PROTEIN"/>
    <property type="match status" value="1"/>
</dbReference>
<dbReference type="RefSeq" id="WP_073026193.1">
    <property type="nucleotide sequence ID" value="NZ_FQZS01000013.1"/>
</dbReference>
<name>A0A1M6FXI0_9FIRM</name>
<accession>A0A1M6FXI0</accession>
<dbReference type="PANTHER" id="PTHR38600">
    <property type="entry name" value="TRANSCRIPTIONAL REGULATORY PROTEIN"/>
    <property type="match status" value="1"/>
</dbReference>
<evidence type="ECO:0000313" key="3">
    <source>
        <dbReference type="Proteomes" id="UP000184442"/>
    </source>
</evidence>
<dbReference type="InterPro" id="IPR036388">
    <property type="entry name" value="WH-like_DNA-bd_sf"/>
</dbReference>
<dbReference type="EMBL" id="FQZS01000013">
    <property type="protein sequence ID" value="SHJ02309.1"/>
    <property type="molecule type" value="Genomic_DNA"/>
</dbReference>
<dbReference type="GO" id="GO:0003700">
    <property type="term" value="F:DNA-binding transcription factor activity"/>
    <property type="evidence" value="ECO:0007669"/>
    <property type="project" value="InterPro"/>
</dbReference>
<evidence type="ECO:0000313" key="2">
    <source>
        <dbReference type="EMBL" id="SHJ02309.1"/>
    </source>
</evidence>